<dbReference type="OrthoDB" id="7849865at2"/>
<dbReference type="InterPro" id="IPR046938">
    <property type="entry name" value="DNA_clamp_sf"/>
</dbReference>
<dbReference type="Gene3D" id="1.10.1660.10">
    <property type="match status" value="1"/>
</dbReference>
<accession>A0A2T0LTW6</accession>
<dbReference type="InterPro" id="IPR000551">
    <property type="entry name" value="MerR-type_HTH_dom"/>
</dbReference>
<dbReference type="InterPro" id="IPR001001">
    <property type="entry name" value="DNA_polIII_beta"/>
</dbReference>
<reference evidence="10 11" key="1">
    <citation type="submission" date="2018-03" db="EMBL/GenBank/DDBJ databases">
        <title>Genomic Encyclopedia of Type Strains, Phase III (KMG-III): the genomes of soil and plant-associated and newly described type strains.</title>
        <authorList>
            <person name="Whitman W."/>
        </authorList>
    </citation>
    <scope>NUCLEOTIDE SEQUENCE [LARGE SCALE GENOMIC DNA]</scope>
    <source>
        <strain evidence="10 11">CGMCC 4.7125</strain>
    </source>
</reference>
<keyword evidence="4" id="KW-0808">Transferase</keyword>
<comment type="similarity">
    <text evidence="2">Belongs to the beta sliding clamp family.</text>
</comment>
<evidence type="ECO:0000256" key="2">
    <source>
        <dbReference type="ARBA" id="ARBA00010752"/>
    </source>
</evidence>
<dbReference type="EMBL" id="PVNH01000006">
    <property type="protein sequence ID" value="PRX47134.1"/>
    <property type="molecule type" value="Genomic_DNA"/>
</dbReference>
<dbReference type="GO" id="GO:0003887">
    <property type="term" value="F:DNA-directed DNA polymerase activity"/>
    <property type="evidence" value="ECO:0007669"/>
    <property type="project" value="UniProtKB-KW"/>
</dbReference>
<dbReference type="SMART" id="SM00480">
    <property type="entry name" value="POL3Bc"/>
    <property type="match status" value="1"/>
</dbReference>
<keyword evidence="11" id="KW-1185">Reference proteome</keyword>
<evidence type="ECO:0000256" key="8">
    <source>
        <dbReference type="ARBA" id="ARBA00023125"/>
    </source>
</evidence>
<dbReference type="PANTHER" id="PTHR30478:SF0">
    <property type="entry name" value="BETA SLIDING CLAMP"/>
    <property type="match status" value="1"/>
</dbReference>
<proteinExistence type="inferred from homology"/>
<organism evidence="10 11">
    <name type="scientific">Prauserella shujinwangii</name>
    <dbReference type="NCBI Taxonomy" id="1453103"/>
    <lineage>
        <taxon>Bacteria</taxon>
        <taxon>Bacillati</taxon>
        <taxon>Actinomycetota</taxon>
        <taxon>Actinomycetes</taxon>
        <taxon>Pseudonocardiales</taxon>
        <taxon>Pseudonocardiaceae</taxon>
        <taxon>Prauserella</taxon>
    </lineage>
</organism>
<evidence type="ECO:0000256" key="5">
    <source>
        <dbReference type="ARBA" id="ARBA00022695"/>
    </source>
</evidence>
<dbReference type="InterPro" id="IPR022637">
    <property type="entry name" value="DNA_polIII_beta_cen"/>
</dbReference>
<dbReference type="GO" id="GO:0006271">
    <property type="term" value="P:DNA strand elongation involved in DNA replication"/>
    <property type="evidence" value="ECO:0007669"/>
    <property type="project" value="TreeGrafter"/>
</dbReference>
<keyword evidence="3" id="KW-0963">Cytoplasm</keyword>
<feature type="domain" description="HTH merR-type" evidence="9">
    <location>
        <begin position="4"/>
        <end position="74"/>
    </location>
</feature>
<dbReference type="GO" id="GO:0006355">
    <property type="term" value="P:regulation of DNA-templated transcription"/>
    <property type="evidence" value="ECO:0007669"/>
    <property type="project" value="InterPro"/>
</dbReference>
<dbReference type="SUPFAM" id="SSF55979">
    <property type="entry name" value="DNA clamp"/>
    <property type="match status" value="2"/>
</dbReference>
<dbReference type="Gene3D" id="3.10.150.10">
    <property type="entry name" value="DNA Polymerase III, subunit A, domain 2"/>
    <property type="match status" value="2"/>
</dbReference>
<sequence length="342" mass="35649">MPDDLSIGEFARRTGLTPSALRFYDDCGVLRPARTDESSGYRFYDPGQQPRAERLRELRAAGLPLPDVAAVLDGSPAEARRVLRAHARTLRERAVSAQAALAGVLRALPDAGHTEVRLGGPELASAVRQVVPSAAATDDVPALACVLLELTGEEVRLVATDRYRLAVRELRPLGAEGDPRELLVPGAALVEASAWARGLAEVTIESGTAGTRLAGGGAVRELPVTRAEFPDYRTVLAALAAPAHRVLTGRRELLAAVESAGDRVVLDGGDGVLRAGDRALPATCSGPPPRMAFDPAVLGPALAASVGPDVLLEIADDVSPVVVRSADQGGFTTLVMPVALPS</sequence>
<evidence type="ECO:0000256" key="4">
    <source>
        <dbReference type="ARBA" id="ARBA00022679"/>
    </source>
</evidence>
<keyword evidence="7" id="KW-0239">DNA-directed DNA polymerase</keyword>
<dbReference type="AlphaFoldDB" id="A0A2T0LTW6"/>
<dbReference type="Proteomes" id="UP000238362">
    <property type="component" value="Unassembled WGS sequence"/>
</dbReference>
<protein>
    <submittedName>
        <fullName evidence="10">DNA polymerase III beta subunit-like protein</fullName>
    </submittedName>
</protein>
<gene>
    <name evidence="10" type="ORF">B0I33_106233</name>
</gene>
<dbReference type="GO" id="GO:0009360">
    <property type="term" value="C:DNA polymerase III complex"/>
    <property type="evidence" value="ECO:0007669"/>
    <property type="project" value="InterPro"/>
</dbReference>
<dbReference type="InterPro" id="IPR009061">
    <property type="entry name" value="DNA-bd_dom_put_sf"/>
</dbReference>
<keyword evidence="5" id="KW-0548">Nucleotidyltransferase</keyword>
<dbReference type="SUPFAM" id="SSF46955">
    <property type="entry name" value="Putative DNA-binding domain"/>
    <property type="match status" value="1"/>
</dbReference>
<dbReference type="SMART" id="SM00422">
    <property type="entry name" value="HTH_MERR"/>
    <property type="match status" value="1"/>
</dbReference>
<comment type="subcellular location">
    <subcellularLocation>
        <location evidence="1">Cytoplasm</location>
    </subcellularLocation>
</comment>
<evidence type="ECO:0000313" key="11">
    <source>
        <dbReference type="Proteomes" id="UP000238362"/>
    </source>
</evidence>
<dbReference type="Pfam" id="PF13411">
    <property type="entry name" value="MerR_1"/>
    <property type="match status" value="1"/>
</dbReference>
<evidence type="ECO:0000256" key="6">
    <source>
        <dbReference type="ARBA" id="ARBA00022705"/>
    </source>
</evidence>
<evidence type="ECO:0000256" key="1">
    <source>
        <dbReference type="ARBA" id="ARBA00004496"/>
    </source>
</evidence>
<keyword evidence="8" id="KW-0238">DNA-binding</keyword>
<evidence type="ECO:0000256" key="3">
    <source>
        <dbReference type="ARBA" id="ARBA00022490"/>
    </source>
</evidence>
<dbReference type="CDD" id="cd01107">
    <property type="entry name" value="HTH_BmrR"/>
    <property type="match status" value="1"/>
</dbReference>
<dbReference type="GO" id="GO:0005737">
    <property type="term" value="C:cytoplasm"/>
    <property type="evidence" value="ECO:0007669"/>
    <property type="project" value="UniProtKB-SubCell"/>
</dbReference>
<comment type="caution">
    <text evidence="10">The sequence shown here is derived from an EMBL/GenBank/DDBJ whole genome shotgun (WGS) entry which is preliminary data.</text>
</comment>
<evidence type="ECO:0000259" key="9">
    <source>
        <dbReference type="PROSITE" id="PS50937"/>
    </source>
</evidence>
<dbReference type="RefSeq" id="WP_106179663.1">
    <property type="nucleotide sequence ID" value="NZ_PVNH01000006.1"/>
</dbReference>
<evidence type="ECO:0000256" key="7">
    <source>
        <dbReference type="ARBA" id="ARBA00022932"/>
    </source>
</evidence>
<dbReference type="GO" id="GO:0008408">
    <property type="term" value="F:3'-5' exonuclease activity"/>
    <property type="evidence" value="ECO:0007669"/>
    <property type="project" value="InterPro"/>
</dbReference>
<dbReference type="Pfam" id="PF02767">
    <property type="entry name" value="DNA_pol3_beta_2"/>
    <property type="match status" value="1"/>
</dbReference>
<name>A0A2T0LTW6_9PSEU</name>
<evidence type="ECO:0000313" key="10">
    <source>
        <dbReference type="EMBL" id="PRX47134.1"/>
    </source>
</evidence>
<dbReference type="PANTHER" id="PTHR30478">
    <property type="entry name" value="DNA POLYMERASE III SUBUNIT BETA"/>
    <property type="match status" value="1"/>
</dbReference>
<dbReference type="PROSITE" id="PS00552">
    <property type="entry name" value="HTH_MERR_1"/>
    <property type="match status" value="1"/>
</dbReference>
<dbReference type="CDD" id="cd00140">
    <property type="entry name" value="beta_clamp"/>
    <property type="match status" value="1"/>
</dbReference>
<dbReference type="PROSITE" id="PS50937">
    <property type="entry name" value="HTH_MERR_2"/>
    <property type="match status" value="1"/>
</dbReference>
<dbReference type="GO" id="GO:0003677">
    <property type="term" value="F:DNA binding"/>
    <property type="evidence" value="ECO:0007669"/>
    <property type="project" value="UniProtKB-KW"/>
</dbReference>
<keyword evidence="6" id="KW-0235">DNA replication</keyword>